<proteinExistence type="predicted"/>
<gene>
    <name evidence="2" type="ORF">HUG10_20515</name>
</gene>
<dbReference type="Gene3D" id="1.10.10.10">
    <property type="entry name" value="Winged helix-like DNA-binding domain superfamily/Winged helix DNA-binding domain"/>
    <property type="match status" value="1"/>
</dbReference>
<organism evidence="2 3">
    <name type="scientific">Halorarum halophilum</name>
    <dbReference type="NCBI Taxonomy" id="2743090"/>
    <lineage>
        <taxon>Archaea</taxon>
        <taxon>Methanobacteriati</taxon>
        <taxon>Methanobacteriota</taxon>
        <taxon>Stenosarchaea group</taxon>
        <taxon>Halobacteria</taxon>
        <taxon>Halobacteriales</taxon>
        <taxon>Haloferacaceae</taxon>
        <taxon>Halorarum</taxon>
    </lineage>
</organism>
<dbReference type="InterPro" id="IPR005149">
    <property type="entry name" value="Tscrpt_reg_PadR_N"/>
</dbReference>
<name>A0A7D5GI14_9EURY</name>
<dbReference type="InterPro" id="IPR036388">
    <property type="entry name" value="WH-like_DNA-bd_sf"/>
</dbReference>
<reference evidence="2 3" key="1">
    <citation type="submission" date="2020-07" db="EMBL/GenBank/DDBJ databases">
        <title>Gai3-2, isolated from salt lake.</title>
        <authorList>
            <person name="Cui H."/>
            <person name="Shi X."/>
        </authorList>
    </citation>
    <scope>NUCLEOTIDE SEQUENCE [LARGE SCALE GENOMIC DNA]</scope>
    <source>
        <strain evidence="2 3">Gai3-2</strain>
        <plasmid evidence="2 3">unnamed3</plasmid>
    </source>
</reference>
<sequence>MDEATLFQVTVLLAIQNLSVRGEQCYGLAIKGELEKIYRTAEIHHGRLYPNLDTLKERDLIVKKPIDDRANSYQLTPGGKGLLKRYAEMVVGLINGVEYDDIVNDGRVA</sequence>
<evidence type="ECO:0000259" key="1">
    <source>
        <dbReference type="Pfam" id="PF03551"/>
    </source>
</evidence>
<keyword evidence="3" id="KW-1185">Reference proteome</keyword>
<dbReference type="InterPro" id="IPR036390">
    <property type="entry name" value="WH_DNA-bd_sf"/>
</dbReference>
<dbReference type="EMBL" id="CP058532">
    <property type="protein sequence ID" value="QLG30188.1"/>
    <property type="molecule type" value="Genomic_DNA"/>
</dbReference>
<dbReference type="SUPFAM" id="SSF46785">
    <property type="entry name" value="Winged helix' DNA-binding domain"/>
    <property type="match status" value="1"/>
</dbReference>
<accession>A0A7D5GI14</accession>
<evidence type="ECO:0000313" key="2">
    <source>
        <dbReference type="EMBL" id="QLG30188.1"/>
    </source>
</evidence>
<dbReference type="Proteomes" id="UP000509750">
    <property type="component" value="Plasmid unnamed3"/>
</dbReference>
<feature type="domain" description="Transcription regulator PadR N-terminal" evidence="1">
    <location>
        <begin position="23"/>
        <end position="84"/>
    </location>
</feature>
<dbReference type="Pfam" id="PF03551">
    <property type="entry name" value="PadR"/>
    <property type="match status" value="1"/>
</dbReference>
<dbReference type="AlphaFoldDB" id="A0A7D5GI14"/>
<geneLocation type="plasmid" evidence="2 3">
    <name>unnamed3</name>
</geneLocation>
<dbReference type="OrthoDB" id="384406at2157"/>
<keyword evidence="2" id="KW-0614">Plasmid</keyword>
<dbReference type="KEGG" id="halg:HUG10_20515"/>
<protein>
    <submittedName>
        <fullName evidence="2">Helix-turn-helix transcriptional regulator</fullName>
    </submittedName>
</protein>
<evidence type="ECO:0000313" key="3">
    <source>
        <dbReference type="Proteomes" id="UP000509750"/>
    </source>
</evidence>